<organism evidence="2 3">
    <name type="scientific">Caldibacillus debilis</name>
    <dbReference type="NCBI Taxonomy" id="301148"/>
    <lineage>
        <taxon>Bacteria</taxon>
        <taxon>Bacillati</taxon>
        <taxon>Bacillota</taxon>
        <taxon>Bacilli</taxon>
        <taxon>Bacillales</taxon>
        <taxon>Bacillaceae</taxon>
        <taxon>Caldibacillus</taxon>
    </lineage>
</organism>
<protein>
    <submittedName>
        <fullName evidence="2">Uncharacterized protein</fullName>
    </submittedName>
</protein>
<reference evidence="2 3" key="1">
    <citation type="submission" date="2016-01" db="EMBL/GenBank/DDBJ databases">
        <title>Draft Genome Sequences of Seven Thermophilic Sporeformers Isolated from Foods.</title>
        <authorList>
            <person name="Berendsen E.M."/>
            <person name="Wells-Bennik M.H."/>
            <person name="Krawcyk A.O."/>
            <person name="De Jong A."/>
            <person name="Holsappel S."/>
            <person name="Eijlander R.T."/>
            <person name="Kuipers O.P."/>
        </authorList>
    </citation>
    <scope>NUCLEOTIDE SEQUENCE [LARGE SCALE GENOMIC DNA]</scope>
    <source>
        <strain evidence="2 3">B4135</strain>
    </source>
</reference>
<dbReference type="STRING" id="301148.B4135_2013"/>
<feature type="compositionally biased region" description="Basic residues" evidence="1">
    <location>
        <begin position="15"/>
        <end position="25"/>
    </location>
</feature>
<evidence type="ECO:0000313" key="3">
    <source>
        <dbReference type="Proteomes" id="UP000075683"/>
    </source>
</evidence>
<feature type="region of interest" description="Disordered" evidence="1">
    <location>
        <begin position="1"/>
        <end position="47"/>
    </location>
</feature>
<name>A0A150M6P1_9BACI</name>
<sequence length="47" mass="5278">MNKISLFQTAEKPRQSRKGRNRKGGWRPGGGTEKAVRNVGLHGQKLF</sequence>
<comment type="caution">
    <text evidence="2">The sequence shown here is derived from an EMBL/GenBank/DDBJ whole genome shotgun (WGS) entry which is preliminary data.</text>
</comment>
<proteinExistence type="predicted"/>
<dbReference type="Proteomes" id="UP000075683">
    <property type="component" value="Unassembled WGS sequence"/>
</dbReference>
<dbReference type="AlphaFoldDB" id="A0A150M6P1"/>
<dbReference type="EMBL" id="LQYT01000036">
    <property type="protein sequence ID" value="KYD20237.1"/>
    <property type="molecule type" value="Genomic_DNA"/>
</dbReference>
<gene>
    <name evidence="2" type="ORF">B4135_2013</name>
</gene>
<evidence type="ECO:0000256" key="1">
    <source>
        <dbReference type="SAM" id="MobiDB-lite"/>
    </source>
</evidence>
<accession>A0A150M6P1</accession>
<evidence type="ECO:0000313" key="2">
    <source>
        <dbReference type="EMBL" id="KYD20237.1"/>
    </source>
</evidence>